<evidence type="ECO:0000256" key="4">
    <source>
        <dbReference type="ARBA" id="ARBA00022741"/>
    </source>
</evidence>
<dbReference type="Pfam" id="PF00069">
    <property type="entry name" value="Pkinase"/>
    <property type="match status" value="1"/>
</dbReference>
<feature type="region of interest" description="Disordered" evidence="8">
    <location>
        <begin position="267"/>
        <end position="411"/>
    </location>
</feature>
<keyword evidence="5 11" id="KW-0418">Kinase</keyword>
<dbReference type="Proteomes" id="UP001597168">
    <property type="component" value="Unassembled WGS sequence"/>
</dbReference>
<reference evidence="12" key="1">
    <citation type="journal article" date="2019" name="Int. J. Syst. Evol. Microbiol.">
        <title>The Global Catalogue of Microorganisms (GCM) 10K type strain sequencing project: providing services to taxonomists for standard genome sequencing and annotation.</title>
        <authorList>
            <consortium name="The Broad Institute Genomics Platform"/>
            <consortium name="The Broad Institute Genome Sequencing Center for Infectious Disease"/>
            <person name="Wu L."/>
            <person name="Ma J."/>
        </authorList>
    </citation>
    <scope>NUCLEOTIDE SEQUENCE [LARGE SCALE GENOMIC DNA]</scope>
    <source>
        <strain evidence="12">CCUG 60214</strain>
    </source>
</reference>
<feature type="compositionally biased region" description="Acidic residues" evidence="8">
    <location>
        <begin position="474"/>
        <end position="491"/>
    </location>
</feature>
<evidence type="ECO:0000256" key="3">
    <source>
        <dbReference type="ARBA" id="ARBA00022679"/>
    </source>
</evidence>
<dbReference type="GO" id="GO:0016301">
    <property type="term" value="F:kinase activity"/>
    <property type="evidence" value="ECO:0007669"/>
    <property type="project" value="UniProtKB-KW"/>
</dbReference>
<keyword evidence="4 7" id="KW-0547">Nucleotide-binding</keyword>
<feature type="region of interest" description="Disordered" evidence="8">
    <location>
        <begin position="441"/>
        <end position="498"/>
    </location>
</feature>
<feature type="binding site" evidence="7">
    <location>
        <position position="37"/>
    </location>
    <ligand>
        <name>ATP</name>
        <dbReference type="ChEBI" id="CHEBI:30616"/>
    </ligand>
</feature>
<evidence type="ECO:0000256" key="5">
    <source>
        <dbReference type="ARBA" id="ARBA00022777"/>
    </source>
</evidence>
<dbReference type="InterPro" id="IPR008271">
    <property type="entry name" value="Ser/Thr_kinase_AS"/>
</dbReference>
<feature type="compositionally biased region" description="Pro residues" evidence="8">
    <location>
        <begin position="286"/>
        <end position="297"/>
    </location>
</feature>
<feature type="transmembrane region" description="Helical" evidence="9">
    <location>
        <begin position="412"/>
        <end position="434"/>
    </location>
</feature>
<dbReference type="EC" id="2.7.11.1" evidence="1"/>
<dbReference type="PROSITE" id="PS50011">
    <property type="entry name" value="PROTEIN_KINASE_DOM"/>
    <property type="match status" value="1"/>
</dbReference>
<dbReference type="InterPro" id="IPR011009">
    <property type="entry name" value="Kinase-like_dom_sf"/>
</dbReference>
<dbReference type="PROSITE" id="PS00107">
    <property type="entry name" value="PROTEIN_KINASE_ATP"/>
    <property type="match status" value="1"/>
</dbReference>
<evidence type="ECO:0000313" key="11">
    <source>
        <dbReference type="EMBL" id="MFD1150635.1"/>
    </source>
</evidence>
<dbReference type="EMBL" id="JBHTLK010000171">
    <property type="protein sequence ID" value="MFD1150635.1"/>
    <property type="molecule type" value="Genomic_DNA"/>
</dbReference>
<organism evidence="11 12">
    <name type="scientific">Saccharothrix hoggarensis</name>
    <dbReference type="NCBI Taxonomy" id="913853"/>
    <lineage>
        <taxon>Bacteria</taxon>
        <taxon>Bacillati</taxon>
        <taxon>Actinomycetota</taxon>
        <taxon>Actinomycetes</taxon>
        <taxon>Pseudonocardiales</taxon>
        <taxon>Pseudonocardiaceae</taxon>
        <taxon>Saccharothrix</taxon>
    </lineage>
</organism>
<dbReference type="InterPro" id="IPR017441">
    <property type="entry name" value="Protein_kinase_ATP_BS"/>
</dbReference>
<sequence>MTKVGNRYTTLEQLGSGAMGVVWRAHDEVLQREVAVKQLLLPGLGAAEVDEACRRAMREARIAARLQHPNAIGVFDVVIEDGKPCLVMEYLPSRSLSAVLAEDGPLPPAEAARIGGRIAAALAAAHQAGVVHRDIKPGNVLIGHHGVVKITDFGISRAVGDVTVTRTGMLAGTLAYLAPELARGADPSPAADVFSLGATLYAVVEGTPPFGPSENDLGMLHRIASGRIVPPTRSGPLTPLLVRLLADDPSARPTAEAATWQLAELAGPTRTSPTPPGGNPAAMSPAPTPPSGTPPTAPGGTPQLRTSPTPPGDTSQARTSPTPPGGTPQLRTSPTPPGGNPPIRTSPTSTPSGGMPARTSPTPPASRPRARAMPPAQPRQAPPPARTALAPVPTSGPPTAGSPPPTGNGRRWVVPAVAAAVAVAIATTVVILSLPDTDQRTAAGASDSARTSNPAVTSEAVPTSNATDVPYPNDPDDPTETAETTWTEEPEASPSTELPGTAEVSAFALHHFANLPQDPATARQNWAPENRPTEWDDDQFWGGYTSLEVVDGPEVTANGATYTVHVSLALTPSDGEPSTEDYVMVVIAREDRLLVVDLSAA</sequence>
<accession>A0ABW3R134</accession>
<evidence type="ECO:0000256" key="1">
    <source>
        <dbReference type="ARBA" id="ARBA00012513"/>
    </source>
</evidence>
<keyword evidence="6 7" id="KW-0067">ATP-binding</keyword>
<dbReference type="PANTHER" id="PTHR43289:SF6">
    <property type="entry name" value="SERINE_THREONINE-PROTEIN KINASE NEKL-3"/>
    <property type="match status" value="1"/>
</dbReference>
<evidence type="ECO:0000256" key="8">
    <source>
        <dbReference type="SAM" id="MobiDB-lite"/>
    </source>
</evidence>
<dbReference type="SUPFAM" id="SSF56112">
    <property type="entry name" value="Protein kinase-like (PK-like)"/>
    <property type="match status" value="1"/>
</dbReference>
<dbReference type="PROSITE" id="PS00108">
    <property type="entry name" value="PROTEIN_KINASE_ST"/>
    <property type="match status" value="1"/>
</dbReference>
<feature type="domain" description="Protein kinase" evidence="10">
    <location>
        <begin position="8"/>
        <end position="265"/>
    </location>
</feature>
<gene>
    <name evidence="11" type="ORF">ACFQ3T_26180</name>
</gene>
<dbReference type="PANTHER" id="PTHR43289">
    <property type="entry name" value="MITOGEN-ACTIVATED PROTEIN KINASE KINASE KINASE 20-RELATED"/>
    <property type="match status" value="1"/>
</dbReference>
<dbReference type="PRINTS" id="PR01217">
    <property type="entry name" value="PRICHEXTENSN"/>
</dbReference>
<feature type="compositionally biased region" description="Pro residues" evidence="8">
    <location>
        <begin position="375"/>
        <end position="385"/>
    </location>
</feature>
<dbReference type="Gene3D" id="1.10.510.10">
    <property type="entry name" value="Transferase(Phosphotransferase) domain 1"/>
    <property type="match status" value="1"/>
</dbReference>
<keyword evidence="9" id="KW-1133">Transmembrane helix</keyword>
<dbReference type="CDD" id="cd14014">
    <property type="entry name" value="STKc_PknB_like"/>
    <property type="match status" value="1"/>
</dbReference>
<feature type="compositionally biased region" description="Low complexity" evidence="8">
    <location>
        <begin position="341"/>
        <end position="360"/>
    </location>
</feature>
<comment type="caution">
    <text evidence="11">The sequence shown here is derived from an EMBL/GenBank/DDBJ whole genome shotgun (WGS) entry which is preliminary data.</text>
</comment>
<evidence type="ECO:0000313" key="12">
    <source>
        <dbReference type="Proteomes" id="UP001597168"/>
    </source>
</evidence>
<keyword evidence="9" id="KW-0812">Transmembrane</keyword>
<protein>
    <recommendedName>
        <fullName evidence="1">non-specific serine/threonine protein kinase</fullName>
        <ecNumber evidence="1">2.7.11.1</ecNumber>
    </recommendedName>
</protein>
<dbReference type="InterPro" id="IPR000719">
    <property type="entry name" value="Prot_kinase_dom"/>
</dbReference>
<evidence type="ECO:0000256" key="2">
    <source>
        <dbReference type="ARBA" id="ARBA00022527"/>
    </source>
</evidence>
<keyword evidence="2" id="KW-0723">Serine/threonine-protein kinase</keyword>
<keyword evidence="12" id="KW-1185">Reference proteome</keyword>
<evidence type="ECO:0000256" key="9">
    <source>
        <dbReference type="SAM" id="Phobius"/>
    </source>
</evidence>
<keyword evidence="3" id="KW-0808">Transferase</keyword>
<keyword evidence="9" id="KW-0472">Membrane</keyword>
<evidence type="ECO:0000256" key="7">
    <source>
        <dbReference type="PROSITE-ProRule" id="PRU10141"/>
    </source>
</evidence>
<evidence type="ECO:0000256" key="6">
    <source>
        <dbReference type="ARBA" id="ARBA00022840"/>
    </source>
</evidence>
<dbReference type="SMART" id="SM00220">
    <property type="entry name" value="S_TKc"/>
    <property type="match status" value="1"/>
</dbReference>
<dbReference type="RefSeq" id="WP_380726889.1">
    <property type="nucleotide sequence ID" value="NZ_JBHTLK010000171.1"/>
</dbReference>
<feature type="compositionally biased region" description="Polar residues" evidence="8">
    <location>
        <begin position="448"/>
        <end position="467"/>
    </location>
</feature>
<dbReference type="Gene3D" id="3.30.200.20">
    <property type="entry name" value="Phosphorylase Kinase, domain 1"/>
    <property type="match status" value="1"/>
</dbReference>
<proteinExistence type="predicted"/>
<evidence type="ECO:0000259" key="10">
    <source>
        <dbReference type="PROSITE" id="PS50011"/>
    </source>
</evidence>
<feature type="compositionally biased region" description="Pro residues" evidence="8">
    <location>
        <begin position="394"/>
        <end position="406"/>
    </location>
</feature>
<feature type="compositionally biased region" description="Polar residues" evidence="8">
    <location>
        <begin position="303"/>
        <end position="320"/>
    </location>
</feature>
<name>A0ABW3R134_9PSEU</name>